<accession>A0ABP5ZPE3</accession>
<organism evidence="2 3">
    <name type="scientific">Streptomyces gobitricini</name>
    <dbReference type="NCBI Taxonomy" id="68211"/>
    <lineage>
        <taxon>Bacteria</taxon>
        <taxon>Bacillati</taxon>
        <taxon>Actinomycetota</taxon>
        <taxon>Actinomycetes</taxon>
        <taxon>Kitasatosporales</taxon>
        <taxon>Streptomycetaceae</taxon>
        <taxon>Streptomyces</taxon>
    </lineage>
</organism>
<feature type="compositionally biased region" description="Low complexity" evidence="1">
    <location>
        <begin position="1"/>
        <end position="10"/>
    </location>
</feature>
<dbReference type="Proteomes" id="UP001499942">
    <property type="component" value="Unassembled WGS sequence"/>
</dbReference>
<proteinExistence type="predicted"/>
<evidence type="ECO:0000256" key="1">
    <source>
        <dbReference type="SAM" id="MobiDB-lite"/>
    </source>
</evidence>
<reference evidence="3" key="1">
    <citation type="journal article" date="2019" name="Int. J. Syst. Evol. Microbiol.">
        <title>The Global Catalogue of Microorganisms (GCM) 10K type strain sequencing project: providing services to taxonomists for standard genome sequencing and annotation.</title>
        <authorList>
            <consortium name="The Broad Institute Genomics Platform"/>
            <consortium name="The Broad Institute Genome Sequencing Center for Infectious Disease"/>
            <person name="Wu L."/>
            <person name="Ma J."/>
        </authorList>
    </citation>
    <scope>NUCLEOTIDE SEQUENCE [LARGE SCALE GENOMIC DNA]</scope>
    <source>
        <strain evidence="3">JCM 5062</strain>
    </source>
</reference>
<keyword evidence="3" id="KW-1185">Reference proteome</keyword>
<evidence type="ECO:0000313" key="2">
    <source>
        <dbReference type="EMBL" id="GAA2500422.1"/>
    </source>
</evidence>
<comment type="caution">
    <text evidence="2">The sequence shown here is derived from an EMBL/GenBank/DDBJ whole genome shotgun (WGS) entry which is preliminary data.</text>
</comment>
<sequence length="61" mass="5867">MAARLAGRPAGPAPGGARGAGRGCAVGVAIGTGPAFTKAVAAGFPADATYRRTNGRAARRS</sequence>
<feature type="region of interest" description="Disordered" evidence="1">
    <location>
        <begin position="1"/>
        <end position="20"/>
    </location>
</feature>
<dbReference type="EMBL" id="BAAASR010000018">
    <property type="protein sequence ID" value="GAA2500422.1"/>
    <property type="molecule type" value="Genomic_DNA"/>
</dbReference>
<name>A0ABP5ZPE3_9ACTN</name>
<protein>
    <submittedName>
        <fullName evidence="2">Uncharacterized protein</fullName>
    </submittedName>
</protein>
<evidence type="ECO:0000313" key="3">
    <source>
        <dbReference type="Proteomes" id="UP001499942"/>
    </source>
</evidence>
<gene>
    <name evidence="2" type="ORF">GCM10010393_36060</name>
</gene>